<dbReference type="Proteomes" id="UP000583556">
    <property type="component" value="Unassembled WGS sequence"/>
</dbReference>
<dbReference type="RefSeq" id="WP_169494776.1">
    <property type="nucleotide sequence ID" value="NZ_JABBGM010000010.1"/>
</dbReference>
<evidence type="ECO:0000313" key="2">
    <source>
        <dbReference type="Proteomes" id="UP000583556"/>
    </source>
</evidence>
<proteinExistence type="predicted"/>
<dbReference type="InterPro" id="IPR001646">
    <property type="entry name" value="5peptide_repeat"/>
</dbReference>
<comment type="caution">
    <text evidence="1">The sequence shown here is derived from an EMBL/GenBank/DDBJ whole genome shotgun (WGS) entry which is preliminary data.</text>
</comment>
<reference evidence="1 2" key="1">
    <citation type="submission" date="2020-04" db="EMBL/GenBank/DDBJ databases">
        <title>Novosphingobium sp. TW-4 isolated from soil.</title>
        <authorList>
            <person name="Dahal R.H."/>
            <person name="Chaudhary D.K."/>
        </authorList>
    </citation>
    <scope>NUCLEOTIDE SEQUENCE [LARGE SCALE GENOMIC DNA]</scope>
    <source>
        <strain evidence="1 2">TW-4</strain>
    </source>
</reference>
<name>A0A7Y0BS94_9SPHN</name>
<accession>A0A7Y0BS94</accession>
<sequence>MHWSEIIERILLSPTSDLKKLAQLSGFPPEQFYRMQDLSGCDLRGQDLRGLDLTGCNLKSALLDDATQIDPEFDYRNNREDFTRIPISSDVNTMTLNFMAERKISNLERAYTRLLSLSLSVADCKQLDFYISLIEKNRDLRRVYYQKPKRSDVIFSAPKEIEDFFEDFIRDPNYTDLSLRNMILIGLLRHRIKPGSKKDYSQLSLNAFYPPRLIKVERSLA</sequence>
<evidence type="ECO:0008006" key="3">
    <source>
        <dbReference type="Google" id="ProtNLM"/>
    </source>
</evidence>
<gene>
    <name evidence="1" type="ORF">HHL27_18040</name>
</gene>
<dbReference type="EMBL" id="JABBGM010000010">
    <property type="protein sequence ID" value="NML95579.1"/>
    <property type="molecule type" value="Genomic_DNA"/>
</dbReference>
<dbReference type="Pfam" id="PF00805">
    <property type="entry name" value="Pentapeptide"/>
    <property type="match status" value="1"/>
</dbReference>
<keyword evidence="2" id="KW-1185">Reference proteome</keyword>
<dbReference type="Gene3D" id="2.160.20.80">
    <property type="entry name" value="E3 ubiquitin-protein ligase SopA"/>
    <property type="match status" value="1"/>
</dbReference>
<evidence type="ECO:0000313" key="1">
    <source>
        <dbReference type="EMBL" id="NML95579.1"/>
    </source>
</evidence>
<protein>
    <recommendedName>
        <fullName evidence="3">Pentapeptide repeat protein</fullName>
    </recommendedName>
</protein>
<organism evidence="1 2">
    <name type="scientific">Novosphingobium olei</name>
    <dbReference type="NCBI Taxonomy" id="2728851"/>
    <lineage>
        <taxon>Bacteria</taxon>
        <taxon>Pseudomonadati</taxon>
        <taxon>Pseudomonadota</taxon>
        <taxon>Alphaproteobacteria</taxon>
        <taxon>Sphingomonadales</taxon>
        <taxon>Sphingomonadaceae</taxon>
        <taxon>Novosphingobium</taxon>
    </lineage>
</organism>
<dbReference type="AlphaFoldDB" id="A0A7Y0BS94"/>
<dbReference type="SUPFAM" id="SSF141571">
    <property type="entry name" value="Pentapeptide repeat-like"/>
    <property type="match status" value="1"/>
</dbReference>